<reference evidence="3 4" key="1">
    <citation type="submission" date="2018-05" db="EMBL/GenBank/DDBJ databases">
        <title>genome sequencing of Nitrosopumilus sp. NM25.</title>
        <authorList>
            <person name="Mori K."/>
            <person name="Nakagawa T."/>
        </authorList>
    </citation>
    <scope>NUCLEOTIDE SEQUENCE [LARGE SCALE GENOMIC DNA]</scope>
    <source>
        <strain evidence="3 4">NM25</strain>
    </source>
</reference>
<dbReference type="RefSeq" id="WP_109877186.1">
    <property type="nucleotide sequence ID" value="NZ_AP026695.1"/>
</dbReference>
<dbReference type="EMBL" id="BGKI01000007">
    <property type="protein sequence ID" value="GBH34581.1"/>
    <property type="molecule type" value="Genomic_DNA"/>
</dbReference>
<evidence type="ECO:0000256" key="1">
    <source>
        <dbReference type="SAM" id="MobiDB-lite"/>
    </source>
</evidence>
<keyword evidence="2" id="KW-0472">Membrane</keyword>
<keyword evidence="2" id="KW-1133">Transmembrane helix</keyword>
<organism evidence="3 4">
    <name type="scientific">Nitrosopumilus zosterae</name>
    <dbReference type="NCBI Taxonomy" id="718286"/>
    <lineage>
        <taxon>Archaea</taxon>
        <taxon>Nitrososphaerota</taxon>
        <taxon>Nitrososphaeria</taxon>
        <taxon>Nitrosopumilales</taxon>
        <taxon>Nitrosopumilaceae</taxon>
        <taxon>Nitrosopumilus</taxon>
    </lineage>
</organism>
<dbReference type="GeneID" id="76209127"/>
<evidence type="ECO:0000313" key="3">
    <source>
        <dbReference type="EMBL" id="GBH34581.1"/>
    </source>
</evidence>
<comment type="caution">
    <text evidence="3">The sequence shown here is derived from an EMBL/GenBank/DDBJ whole genome shotgun (WGS) entry which is preliminary data.</text>
</comment>
<dbReference type="Proteomes" id="UP000245829">
    <property type="component" value="Unassembled WGS sequence"/>
</dbReference>
<feature type="transmembrane region" description="Helical" evidence="2">
    <location>
        <begin position="34"/>
        <end position="54"/>
    </location>
</feature>
<gene>
    <name evidence="3" type="ORF">NZNM25_13720</name>
</gene>
<protein>
    <submittedName>
        <fullName evidence="3">Uncharacterized protein</fullName>
    </submittedName>
</protein>
<dbReference type="OrthoDB" id="380138at2157"/>
<accession>A0A2S2KSQ8</accession>
<keyword evidence="2" id="KW-0812">Transmembrane</keyword>
<sequence>MYNYQNQNKTKKQKTCVGIEYEVERPKLYTMKKVALFGMFSLLSILLLNVPIMLENTFAYGIDGHENPEYIDKESLVKIHFVTGSPVTSNQITDYYDSNSSEILEERTNQRNHFSYEQTGISYDSSSTDNIHEKRRD</sequence>
<dbReference type="AlphaFoldDB" id="A0A2S2KSQ8"/>
<evidence type="ECO:0000313" key="4">
    <source>
        <dbReference type="Proteomes" id="UP000245829"/>
    </source>
</evidence>
<name>A0A2S2KSQ8_9ARCH</name>
<evidence type="ECO:0000256" key="2">
    <source>
        <dbReference type="SAM" id="Phobius"/>
    </source>
</evidence>
<feature type="compositionally biased region" description="Polar residues" evidence="1">
    <location>
        <begin position="115"/>
        <end position="129"/>
    </location>
</feature>
<feature type="region of interest" description="Disordered" evidence="1">
    <location>
        <begin position="115"/>
        <end position="137"/>
    </location>
</feature>
<proteinExistence type="predicted"/>
<keyword evidence="4" id="KW-1185">Reference proteome</keyword>